<comment type="caution">
    <text evidence="1">The sequence shown here is derived from an EMBL/GenBank/DDBJ whole genome shotgun (WGS) entry which is preliminary data.</text>
</comment>
<organism evidence="1 2">
    <name type="scientific">Eiseniibacteriota bacterium</name>
    <dbReference type="NCBI Taxonomy" id="2212470"/>
    <lineage>
        <taxon>Bacteria</taxon>
        <taxon>Candidatus Eiseniibacteriota</taxon>
    </lineage>
</organism>
<name>A0A538U473_UNCEI</name>
<dbReference type="Proteomes" id="UP000319771">
    <property type="component" value="Unassembled WGS sequence"/>
</dbReference>
<reference evidence="1 2" key="1">
    <citation type="journal article" date="2019" name="Nat. Microbiol.">
        <title>Mediterranean grassland soil C-N compound turnover is dependent on rainfall and depth, and is mediated by genomically divergent microorganisms.</title>
        <authorList>
            <person name="Diamond S."/>
            <person name="Andeer P.F."/>
            <person name="Li Z."/>
            <person name="Crits-Christoph A."/>
            <person name="Burstein D."/>
            <person name="Anantharaman K."/>
            <person name="Lane K.R."/>
            <person name="Thomas B.C."/>
            <person name="Pan C."/>
            <person name="Northen T.R."/>
            <person name="Banfield J.F."/>
        </authorList>
    </citation>
    <scope>NUCLEOTIDE SEQUENCE [LARGE SCALE GENOMIC DNA]</scope>
    <source>
        <strain evidence="1">WS_11</strain>
    </source>
</reference>
<proteinExistence type="predicted"/>
<accession>A0A538U473</accession>
<evidence type="ECO:0000313" key="2">
    <source>
        <dbReference type="Proteomes" id="UP000319771"/>
    </source>
</evidence>
<dbReference type="Gene3D" id="3.90.1150.110">
    <property type="match status" value="1"/>
</dbReference>
<evidence type="ECO:0000313" key="1">
    <source>
        <dbReference type="EMBL" id="TMQ70688.1"/>
    </source>
</evidence>
<protein>
    <submittedName>
        <fullName evidence="1">Uncharacterized protein</fullName>
    </submittedName>
</protein>
<dbReference type="EMBL" id="VBPB01000210">
    <property type="protein sequence ID" value="TMQ70688.1"/>
    <property type="molecule type" value="Genomic_DNA"/>
</dbReference>
<gene>
    <name evidence="1" type="ORF">E6K81_12005</name>
</gene>
<dbReference type="AlphaFoldDB" id="A0A538U473"/>
<sequence length="81" mass="8784">MAETEQAITALTARVEAAADELDRWARSADPPVIGYIRTGKFRIDVRTIHDDELAEVPEALGLARWPPSAPPASGKATSER</sequence>